<reference evidence="1 2" key="1">
    <citation type="submission" date="2016-04" db="EMBL/GenBank/DDBJ databases">
        <title>Complete genome of Pseudomonas fluorescens phage VSW-3.</title>
        <authorList>
            <person name="Zhang C.-J."/>
            <person name="Wei Y.-L."/>
            <person name="Ji X.-L."/>
        </authorList>
    </citation>
    <scope>NUCLEOTIDE SEQUENCE [LARGE SCALE GENOMIC DNA]</scope>
</reference>
<dbReference type="EMBL" id="KX066068">
    <property type="protein sequence ID" value="ANH51093.1"/>
    <property type="molecule type" value="Genomic_DNA"/>
</dbReference>
<dbReference type="Proteomes" id="UP000222360">
    <property type="component" value="Segment"/>
</dbReference>
<gene>
    <name evidence="1" type="ORF">VSW3_17</name>
</gene>
<keyword evidence="2" id="KW-1185">Reference proteome</keyword>
<name>A0A173GD00_9CAUD</name>
<proteinExistence type="predicted"/>
<organism evidence="1 2">
    <name type="scientific">Pseudomonas phage VSW-3</name>
    <dbReference type="NCBI Taxonomy" id="1852562"/>
    <lineage>
        <taxon>Viruses</taxon>
        <taxon>Duplodnaviria</taxon>
        <taxon>Heunggongvirae</taxon>
        <taxon>Uroviricota</taxon>
        <taxon>Caudoviricetes</taxon>
        <taxon>Autographivirales</taxon>
        <taxon>Autonotataviridae</taxon>
        <taxon>Napahaivirus</taxon>
        <taxon>Napahaivirus VSW3</taxon>
    </lineage>
</organism>
<evidence type="ECO:0000313" key="1">
    <source>
        <dbReference type="EMBL" id="ANH51093.1"/>
    </source>
</evidence>
<evidence type="ECO:0000313" key="2">
    <source>
        <dbReference type="Proteomes" id="UP000222360"/>
    </source>
</evidence>
<protein>
    <submittedName>
        <fullName evidence="1">Uncharacterized protein</fullName>
    </submittedName>
</protein>
<accession>A0A173GD00</accession>
<sequence length="149" mass="16628">MYFYSFKDGELGACQFSDATARRLVLVSLYALHREYTATGWDLTDPESALKELEDHSAFVFIDDRVICLSESKPWFSNEPVVSEEFVTDGIRPEQVKQVIEAVCRLMGVRRYAVGTRAVANGRHAGLSKLYQQEGLTVSTVELTGVVDG</sequence>